<keyword evidence="1" id="KW-0436">Ligase</keyword>
<evidence type="ECO:0000313" key="2">
    <source>
        <dbReference type="Proteomes" id="UP000321296"/>
    </source>
</evidence>
<proteinExistence type="predicted"/>
<dbReference type="AlphaFoldDB" id="A0A5B8SZX9"/>
<evidence type="ECO:0000313" key="1">
    <source>
        <dbReference type="EMBL" id="QEA42459.1"/>
    </source>
</evidence>
<dbReference type="InterPro" id="IPR050580">
    <property type="entry name" value="2H_phosphoesterase_YjcG-like"/>
</dbReference>
<sequence>MKFRSVLIFPNFNSVDQATIQSIRQNNDSLYTHIRPHVSLVFPFKSNASDTIICDAVQSVVKQIESFTLTLNHVEGDTDNGYVWLSVAQGADIIKMIHDKLYELDNFKPFYRRDIPYQPHVTIGQSLHPNEARQLVKTLNESQWHITAKIECVAIENILANDDSEILASFELV</sequence>
<dbReference type="SUPFAM" id="SSF55144">
    <property type="entry name" value="LigT-like"/>
    <property type="match status" value="1"/>
</dbReference>
<dbReference type="Pfam" id="PF13563">
    <property type="entry name" value="2_5_RNA_ligase2"/>
    <property type="match status" value="1"/>
</dbReference>
<dbReference type="PANTHER" id="PTHR40037:SF1">
    <property type="entry name" value="PHOSPHOESTERASE SAOUHSC_00951-RELATED"/>
    <property type="match status" value="1"/>
</dbReference>
<gene>
    <name evidence="1" type="ORF">FGL85_08090</name>
</gene>
<dbReference type="EMBL" id="CP042383">
    <property type="protein sequence ID" value="QEA42459.1"/>
    <property type="molecule type" value="Genomic_DNA"/>
</dbReference>
<dbReference type="KEGG" id="lpse:FGL85_08090"/>
<organism evidence="1 2">
    <name type="scientific">Leuconostoc pseudomesenteroides</name>
    <dbReference type="NCBI Taxonomy" id="33968"/>
    <lineage>
        <taxon>Bacteria</taxon>
        <taxon>Bacillati</taxon>
        <taxon>Bacillota</taxon>
        <taxon>Bacilli</taxon>
        <taxon>Lactobacillales</taxon>
        <taxon>Lactobacillaceae</taxon>
        <taxon>Leuconostoc</taxon>
    </lineage>
</organism>
<accession>A0A5B8SZX9</accession>
<dbReference type="GO" id="GO:0016874">
    <property type="term" value="F:ligase activity"/>
    <property type="evidence" value="ECO:0007669"/>
    <property type="project" value="UniProtKB-KW"/>
</dbReference>
<dbReference type="Proteomes" id="UP000321296">
    <property type="component" value="Chromosome"/>
</dbReference>
<name>A0A5B8SZX9_LEUPS</name>
<dbReference type="PANTHER" id="PTHR40037">
    <property type="entry name" value="PHOSPHOESTERASE YJCG-RELATED"/>
    <property type="match status" value="1"/>
</dbReference>
<protein>
    <submittedName>
        <fullName evidence="1">2'-5' RNA ligase family protein</fullName>
    </submittedName>
</protein>
<dbReference type="RefSeq" id="WP_147651697.1">
    <property type="nucleotide sequence ID" value="NZ_CP042383.1"/>
</dbReference>
<dbReference type="InterPro" id="IPR009097">
    <property type="entry name" value="Cyclic_Pdiesterase"/>
</dbReference>
<dbReference type="Gene3D" id="3.90.1140.10">
    <property type="entry name" value="Cyclic phosphodiesterase"/>
    <property type="match status" value="1"/>
</dbReference>
<reference evidence="1 2" key="1">
    <citation type="submission" date="2019-06" db="EMBL/GenBank/DDBJ databases">
        <title>Genome analyses of bacteria isolated from kimchi.</title>
        <authorList>
            <person name="Lee S."/>
            <person name="Ahn S."/>
            <person name="Roh S."/>
        </authorList>
    </citation>
    <scope>NUCLEOTIDE SEQUENCE [LARGE SCALE GENOMIC DNA]</scope>
    <source>
        <strain evidence="1 2">CBA3630</strain>
    </source>
</reference>